<dbReference type="PROSITE" id="PS51318">
    <property type="entry name" value="TAT"/>
    <property type="match status" value="1"/>
</dbReference>
<dbReference type="EMBL" id="BAAAHP010000252">
    <property type="protein sequence ID" value="GAA0903577.1"/>
    <property type="molecule type" value="Genomic_DNA"/>
</dbReference>
<evidence type="ECO:0000313" key="2">
    <source>
        <dbReference type="Proteomes" id="UP001499967"/>
    </source>
</evidence>
<dbReference type="InterPro" id="IPR050490">
    <property type="entry name" value="Bact_solute-bd_prot1"/>
</dbReference>
<dbReference type="Pfam" id="PF13416">
    <property type="entry name" value="SBP_bac_8"/>
    <property type="match status" value="1"/>
</dbReference>
<accession>A0ABP3YRJ0</accession>
<dbReference type="Proteomes" id="UP001499967">
    <property type="component" value="Unassembled WGS sequence"/>
</dbReference>
<dbReference type="InterPro" id="IPR006311">
    <property type="entry name" value="TAT_signal"/>
</dbReference>
<dbReference type="InterPro" id="IPR006059">
    <property type="entry name" value="SBP"/>
</dbReference>
<organism evidence="1 2">
    <name type="scientific">Pseudonocardia zijingensis</name>
    <dbReference type="NCBI Taxonomy" id="153376"/>
    <lineage>
        <taxon>Bacteria</taxon>
        <taxon>Bacillati</taxon>
        <taxon>Actinomycetota</taxon>
        <taxon>Actinomycetes</taxon>
        <taxon>Pseudonocardiales</taxon>
        <taxon>Pseudonocardiaceae</taxon>
        <taxon>Pseudonocardia</taxon>
    </lineage>
</organism>
<protein>
    <submittedName>
        <fullName evidence="1">ABC transporter substrate-binding protein</fullName>
    </submittedName>
</protein>
<dbReference type="PANTHER" id="PTHR43649:SF11">
    <property type="entry name" value="ABC TRANSPORTER SUBSTRATE-BINDING PROTEIN YESO-RELATED"/>
    <property type="match status" value="1"/>
</dbReference>
<dbReference type="PANTHER" id="PTHR43649">
    <property type="entry name" value="ARABINOSE-BINDING PROTEIN-RELATED"/>
    <property type="match status" value="1"/>
</dbReference>
<gene>
    <name evidence="1" type="ORF">GCM10009559_71190</name>
</gene>
<dbReference type="SUPFAM" id="SSF53850">
    <property type="entry name" value="Periplasmic binding protein-like II"/>
    <property type="match status" value="1"/>
</dbReference>
<proteinExistence type="predicted"/>
<keyword evidence="2" id="KW-1185">Reference proteome</keyword>
<name>A0ABP3YRJ0_9PSEU</name>
<evidence type="ECO:0000313" key="1">
    <source>
        <dbReference type="EMBL" id="GAA0903577.1"/>
    </source>
</evidence>
<reference evidence="2" key="1">
    <citation type="journal article" date="2019" name="Int. J. Syst. Evol. Microbiol.">
        <title>The Global Catalogue of Microorganisms (GCM) 10K type strain sequencing project: providing services to taxonomists for standard genome sequencing and annotation.</title>
        <authorList>
            <consortium name="The Broad Institute Genomics Platform"/>
            <consortium name="The Broad Institute Genome Sequencing Center for Infectious Disease"/>
            <person name="Wu L."/>
            <person name="Ma J."/>
        </authorList>
    </citation>
    <scope>NUCLEOTIDE SEQUENCE [LARGE SCALE GENOMIC DNA]</scope>
    <source>
        <strain evidence="2">JCM 11117</strain>
    </source>
</reference>
<dbReference type="Gene3D" id="3.40.190.10">
    <property type="entry name" value="Periplasmic binding protein-like II"/>
    <property type="match status" value="2"/>
</dbReference>
<comment type="caution">
    <text evidence="1">The sequence shown here is derived from an EMBL/GenBank/DDBJ whole genome shotgun (WGS) entry which is preliminary data.</text>
</comment>
<dbReference type="RefSeq" id="WP_343946189.1">
    <property type="nucleotide sequence ID" value="NZ_BAAAHP010000252.1"/>
</dbReference>
<sequence length="425" mass="44583">MTAHVIGRRGFLGLGAGLLAAATAGCGFGGADAGLRVAWYGGAPVHEALDAALAAFTAGHPDAQLAAERAAFGDYWDKLATQAAGGQAPDVFRMSMSYFTEYGQRGALLDLGEVAGSIRVGDLDPSVADSGTVDGRVLGIGQSTITHAGFVNRTQLEALGLEVPQRGWTWDELADLARSFTAAAGDGRYGTVDAGGIMQIFDVYARQHGTDLFTADGALAVGRDVIEEWFTFWDALRRDGVAPPADVTTESRTFETSTLVTGRAPIHFGWVQQATFYQPLMRDVLEVVAVPAGADRSPAGQFVTALDFWCVSSETGEAERAAQLIDFLLNDDRAIRAVGVTLGIPPSERARSLLGVDPASAAGKAIALVDAVSGQVGPSPAPWPRGYGELQETFQRLSDEIGFGQSDPARAAATFADEADRVLSS</sequence>